<feature type="compositionally biased region" description="Acidic residues" evidence="2">
    <location>
        <begin position="70"/>
        <end position="79"/>
    </location>
</feature>
<keyword evidence="1" id="KW-0853">WD repeat</keyword>
<comment type="caution">
    <text evidence="3">The sequence shown here is derived from an EMBL/GenBank/DDBJ whole genome shotgun (WGS) entry which is preliminary data.</text>
</comment>
<dbReference type="PROSITE" id="PS50294">
    <property type="entry name" value="WD_REPEATS_REGION"/>
    <property type="match status" value="1"/>
</dbReference>
<dbReference type="PANTHER" id="PTHR43991">
    <property type="entry name" value="WD REPEAT PROTEIN (AFU_ORTHOLOGUE AFUA_8G05640)-RELATED"/>
    <property type="match status" value="1"/>
</dbReference>
<organism evidence="3 4">
    <name type="scientific">Botryotinia narcissicola</name>
    <dbReference type="NCBI Taxonomy" id="278944"/>
    <lineage>
        <taxon>Eukaryota</taxon>
        <taxon>Fungi</taxon>
        <taxon>Dikarya</taxon>
        <taxon>Ascomycota</taxon>
        <taxon>Pezizomycotina</taxon>
        <taxon>Leotiomycetes</taxon>
        <taxon>Helotiales</taxon>
        <taxon>Sclerotiniaceae</taxon>
        <taxon>Botryotinia</taxon>
    </lineage>
</organism>
<name>A0A4Z1I8Q2_9HELO</name>
<proteinExistence type="predicted"/>
<dbReference type="PANTHER" id="PTHR43991:SF12">
    <property type="entry name" value="WD REPEAT PROTEIN (AFU_ORTHOLOGUE AFUA_8G05640)"/>
    <property type="match status" value="1"/>
</dbReference>
<feature type="repeat" description="WD" evidence="1">
    <location>
        <begin position="646"/>
        <end position="678"/>
    </location>
</feature>
<dbReference type="SMART" id="SM00320">
    <property type="entry name" value="WD40"/>
    <property type="match status" value="1"/>
</dbReference>
<reference evidence="3 4" key="1">
    <citation type="submission" date="2017-12" db="EMBL/GenBank/DDBJ databases">
        <title>Comparative genomics of Botrytis spp.</title>
        <authorList>
            <person name="Valero-Jimenez C.A."/>
            <person name="Tapia P."/>
            <person name="Veloso J."/>
            <person name="Silva-Moreno E."/>
            <person name="Staats M."/>
            <person name="Valdes J.H."/>
            <person name="Van Kan J.A.L."/>
        </authorList>
    </citation>
    <scope>NUCLEOTIDE SEQUENCE [LARGE SCALE GENOMIC DNA]</scope>
    <source>
        <strain evidence="3 4">MUCL2120</strain>
    </source>
</reference>
<feature type="compositionally biased region" description="Polar residues" evidence="2">
    <location>
        <begin position="19"/>
        <end position="39"/>
    </location>
</feature>
<accession>A0A4Z1I8Q2</accession>
<protein>
    <submittedName>
        <fullName evidence="3">Uncharacterized protein</fullName>
    </submittedName>
</protein>
<feature type="region of interest" description="Disordered" evidence="2">
    <location>
        <begin position="1"/>
        <end position="112"/>
    </location>
</feature>
<dbReference type="InterPro" id="IPR036322">
    <property type="entry name" value="WD40_repeat_dom_sf"/>
</dbReference>
<dbReference type="Proteomes" id="UP000297452">
    <property type="component" value="Unassembled WGS sequence"/>
</dbReference>
<dbReference type="Gene3D" id="2.130.10.10">
    <property type="entry name" value="YVTN repeat-like/Quinoprotein amine dehydrogenase"/>
    <property type="match status" value="1"/>
</dbReference>
<evidence type="ECO:0000256" key="1">
    <source>
        <dbReference type="PROSITE-ProRule" id="PRU00221"/>
    </source>
</evidence>
<evidence type="ECO:0000256" key="2">
    <source>
        <dbReference type="SAM" id="MobiDB-lite"/>
    </source>
</evidence>
<dbReference type="EMBL" id="PQXJ01000208">
    <property type="protein sequence ID" value="TGO57094.1"/>
    <property type="molecule type" value="Genomic_DNA"/>
</dbReference>
<feature type="compositionally biased region" description="Basic and acidic residues" evidence="2">
    <location>
        <begin position="184"/>
        <end position="202"/>
    </location>
</feature>
<feature type="region of interest" description="Disordered" evidence="2">
    <location>
        <begin position="180"/>
        <end position="202"/>
    </location>
</feature>
<gene>
    <name evidence="3" type="ORF">BOTNAR_0208g00060</name>
</gene>
<dbReference type="STRING" id="278944.A0A4Z1I8Q2"/>
<dbReference type="AlphaFoldDB" id="A0A4Z1I8Q2"/>
<dbReference type="PROSITE" id="PS50082">
    <property type="entry name" value="WD_REPEATS_2"/>
    <property type="match status" value="1"/>
</dbReference>
<evidence type="ECO:0000313" key="3">
    <source>
        <dbReference type="EMBL" id="TGO57094.1"/>
    </source>
</evidence>
<keyword evidence="4" id="KW-1185">Reference proteome</keyword>
<dbReference type="InterPro" id="IPR001680">
    <property type="entry name" value="WD40_rpt"/>
</dbReference>
<evidence type="ECO:0000313" key="4">
    <source>
        <dbReference type="Proteomes" id="UP000297452"/>
    </source>
</evidence>
<dbReference type="SUPFAM" id="SSF50978">
    <property type="entry name" value="WD40 repeat-like"/>
    <property type="match status" value="1"/>
</dbReference>
<dbReference type="OrthoDB" id="20669at2759"/>
<sequence>MLSAPLTPPYGDSADNIENDSTNGRMLTGGSDSSYTNQPFALATPTSNSSMMFNESSEEYTPGGRSFSEDMMEESDQDMSDGGVPLTTIPSHAEEPTTDTDPGDSENIYNNDPVGLHNDSQFQLSANPFYTQSFLEEFDVPSELGGSSYPYGAYIPLPLPEAINTTDLPAVMSEVSQQLQHIQDGQEHGDSESTPDEHHDMFINHNQSTHPASYVQTILMPDSLFEEDKSLITWYDLSAGGALFALAASLEEDEESVDQGIDHVALHEVDHDVEHVTPHEVDHDVEHVTPHEVDHDVDHVNPYETDEDVDHVTPHETDIDINHDAHNLDETVANQAQVDSQFNMNFGDFLGDWATSFARRGTNNSKPSQAAITAHILAENFEPMRRCDLQGEECDIQRIDWTDLGVTRLEARQRRRATYKNYTNLVYPNRPQLNPRQLHGTRLRNVDNYFKFRQMDFQHDVHIRHFQLRNLITCPSQNCVIYAAKTKVLYYDPTIESTPRVLMDLGNPRTQSFYSSLNGCQVSTLTGGHEIVVAGGFEGQYALISTRAQKDVKHTEGVITEHPNDITNHAQVHLSRSSSPLVTFASNDSGIRTLDVTTNKFISEHMYDHAMNCTAVSPDRRLRVLVGDTRKVMICNSETGQTLQELEGHLDFGFACDWSEDGWTVATGNQDMQVKIWDARYWNRSIASIAADMAGVRKLKFSPLGSGRPILVAAEPADYVNIINAETFDSKQTLSFFGEVGGFDFTNDGQELVVANCDTLRGGIIEYERCDFATEGLCGKDEQLRNMMEDDESRNMFDESRNMMDERRYLMAGRKRNYVTSNLAEELLEESPALRGTTKRRERRAALLTNLGSF</sequence>
<dbReference type="InterPro" id="IPR015943">
    <property type="entry name" value="WD40/YVTN_repeat-like_dom_sf"/>
</dbReference>